<feature type="domain" description="Calcineurin-like phosphoesterase" evidence="13">
    <location>
        <begin position="73"/>
        <end position="316"/>
    </location>
</feature>
<gene>
    <name evidence="15" type="ORF">CWB99_10560</name>
</gene>
<dbReference type="InterPro" id="IPR008334">
    <property type="entry name" value="5'-Nucleotdase_C"/>
</dbReference>
<comment type="similarity">
    <text evidence="5 11">Belongs to the 5'-nucleotidase family.</text>
</comment>
<dbReference type="InterPro" id="IPR006146">
    <property type="entry name" value="5'-Nucleotdase_CS"/>
</dbReference>
<evidence type="ECO:0000259" key="13">
    <source>
        <dbReference type="Pfam" id="PF00149"/>
    </source>
</evidence>
<sequence>MKLKLLTLAMFCGTTALITGCSDNDNKVDIKPPVKEQLADEDKQPTDDKPKDDDKDPEEPKEPTIAEGTLLELRIMETTDLHANLMNFNYFSNKEDNKVGLVKTATLIRQAREAATNSVLVDNGDLIQGSPLGDYMAKIKGLKDGDVHPIYGAMNTLDYDVANIGNHEFNFGLEFLDEAIDDAKFPYISANVFKDDGDDDPSNDVPLFTPYIIKDKQVIDKNGDVQTLKIGYIGFVPPQIMQWDKANLEGQVIAKDIVDMAKHYVPKMKEEGADIIVAIPHSGLETAEKKPLAENASYYLSKVDGIDAIMFGHAHANFPGPRYAGLEEHGVDNERGTINGIAAVMPGFWGNNLGIIDMTLEYGADGWQVKDTQSTLEPISVTNPDRTVTSLAINDAQVENAAMAAHDETKTWVNEPFAKISDEVNSYFALVNDDPSIQIVTDAQLWYTQAIVKGTELDDLPVLSAGAPFRAGRGGADDFTAVDKGDIAYRNVADLYIYPNVLKVLKLNGAEVKQWLEMSAGQFNQITPNTDAVQVLVNSDFPSYNFDVLDGVTYQIDVTEPARYDTKGNKVSDGNRIKSLTYQGEPVTDEQVFLVATNNYRASGGGNFPGISGEKIAVDSPNENRQVVADYISLQSNKTPETGMDPSADGNWSFAPVAGANVVFYSSPSDKATAFSARFAHITPLNQTTEDGFAIYQIDLTQPAN</sequence>
<evidence type="ECO:0000313" key="16">
    <source>
        <dbReference type="Proteomes" id="UP000310249"/>
    </source>
</evidence>
<dbReference type="OrthoDB" id="9803927at2"/>
<dbReference type="Gene3D" id="3.60.21.10">
    <property type="match status" value="1"/>
</dbReference>
<name>A0A5S3WLR8_9GAMM</name>
<dbReference type="InterPro" id="IPR036907">
    <property type="entry name" value="5'-Nucleotdase_C_sf"/>
</dbReference>
<comment type="catalytic activity">
    <reaction evidence="2">
        <text>a nucleoside 2',3'-cyclic phosphate + H2O = a nucleoside 3'-phosphate + H(+)</text>
        <dbReference type="Rhea" id="RHEA:19621"/>
        <dbReference type="ChEBI" id="CHEBI:15377"/>
        <dbReference type="ChEBI" id="CHEBI:15378"/>
        <dbReference type="ChEBI" id="CHEBI:66949"/>
        <dbReference type="ChEBI" id="CHEBI:66954"/>
        <dbReference type="EC" id="3.1.4.16"/>
    </reaction>
</comment>
<evidence type="ECO:0000256" key="12">
    <source>
        <dbReference type="SAM" id="MobiDB-lite"/>
    </source>
</evidence>
<comment type="subcellular location">
    <subcellularLocation>
        <location evidence="4">Cell envelope</location>
    </subcellularLocation>
</comment>
<dbReference type="Pfam" id="PF00149">
    <property type="entry name" value="Metallophos"/>
    <property type="match status" value="1"/>
</dbReference>
<dbReference type="InterPro" id="IPR029052">
    <property type="entry name" value="Metallo-depent_PP-like"/>
</dbReference>
<reference evidence="15 16" key="1">
    <citation type="submission" date="2018-01" db="EMBL/GenBank/DDBJ databases">
        <authorList>
            <person name="Paulsen S."/>
            <person name="Gram L.K."/>
        </authorList>
    </citation>
    <scope>NUCLEOTIDE SEQUENCE [LARGE SCALE GENOMIC DNA]</scope>
    <source>
        <strain evidence="15 16">S2676</strain>
    </source>
</reference>
<dbReference type="PANTHER" id="PTHR11575:SF6">
    <property type="entry name" value="2',3'-CYCLIC-NUCLEOTIDE 2'-PHOSPHODIESTERASE_3'-NUCLEOTIDASE"/>
    <property type="match status" value="1"/>
</dbReference>
<organism evidence="15 16">
    <name type="scientific">Pseudoalteromonas rubra</name>
    <dbReference type="NCBI Taxonomy" id="43658"/>
    <lineage>
        <taxon>Bacteria</taxon>
        <taxon>Pseudomonadati</taxon>
        <taxon>Pseudomonadota</taxon>
        <taxon>Gammaproteobacteria</taxon>
        <taxon>Alteromonadales</taxon>
        <taxon>Pseudoalteromonadaceae</taxon>
        <taxon>Pseudoalteromonas</taxon>
    </lineage>
</organism>
<proteinExistence type="inferred from homology"/>
<evidence type="ECO:0000256" key="8">
    <source>
        <dbReference type="ARBA" id="ARBA00022741"/>
    </source>
</evidence>
<evidence type="ECO:0000256" key="10">
    <source>
        <dbReference type="ARBA" id="ARBA00023268"/>
    </source>
</evidence>
<evidence type="ECO:0000256" key="6">
    <source>
        <dbReference type="ARBA" id="ARBA00022723"/>
    </source>
</evidence>
<keyword evidence="8 11" id="KW-0547">Nucleotide-binding</keyword>
<evidence type="ECO:0000259" key="14">
    <source>
        <dbReference type="Pfam" id="PF02872"/>
    </source>
</evidence>
<dbReference type="GO" id="GO:0009166">
    <property type="term" value="P:nucleotide catabolic process"/>
    <property type="evidence" value="ECO:0007669"/>
    <property type="project" value="InterPro"/>
</dbReference>
<dbReference type="RefSeq" id="WP_138553374.1">
    <property type="nucleotide sequence ID" value="NZ_PNCH01000068.1"/>
</dbReference>
<evidence type="ECO:0000256" key="7">
    <source>
        <dbReference type="ARBA" id="ARBA00022729"/>
    </source>
</evidence>
<dbReference type="PRINTS" id="PR01607">
    <property type="entry name" value="APYRASEFAMLY"/>
</dbReference>
<dbReference type="GO" id="GO:0008663">
    <property type="term" value="F:2',3'-cyclic-nucleotide 2'-phosphodiesterase activity"/>
    <property type="evidence" value="ECO:0007669"/>
    <property type="project" value="UniProtKB-EC"/>
</dbReference>
<dbReference type="Pfam" id="PF02872">
    <property type="entry name" value="5_nucleotid_C"/>
    <property type="match status" value="1"/>
</dbReference>
<dbReference type="GO" id="GO:0046872">
    <property type="term" value="F:metal ion binding"/>
    <property type="evidence" value="ECO:0007669"/>
    <property type="project" value="UniProtKB-KW"/>
</dbReference>
<evidence type="ECO:0000256" key="11">
    <source>
        <dbReference type="RuleBase" id="RU362119"/>
    </source>
</evidence>
<keyword evidence="9 11" id="KW-0378">Hydrolase</keyword>
<evidence type="ECO:0000256" key="5">
    <source>
        <dbReference type="ARBA" id="ARBA00006654"/>
    </source>
</evidence>
<dbReference type="NCBIfam" id="NF006938">
    <property type="entry name" value="PRK09420.1"/>
    <property type="match status" value="1"/>
</dbReference>
<comment type="cofactor">
    <cofactor evidence="3">
        <name>a divalent metal cation</name>
        <dbReference type="ChEBI" id="CHEBI:60240"/>
    </cofactor>
</comment>
<feature type="domain" description="5'-Nucleotidase C-terminal" evidence="14">
    <location>
        <begin position="432"/>
        <end position="609"/>
    </location>
</feature>
<dbReference type="Gene3D" id="3.90.780.10">
    <property type="entry name" value="5'-Nucleotidase, C-terminal domain"/>
    <property type="match status" value="1"/>
</dbReference>
<evidence type="ECO:0000313" key="15">
    <source>
        <dbReference type="EMBL" id="TMP28818.1"/>
    </source>
</evidence>
<dbReference type="PROSITE" id="PS51257">
    <property type="entry name" value="PROKAR_LIPOPROTEIN"/>
    <property type="match status" value="1"/>
</dbReference>
<dbReference type="GO" id="GO:0000166">
    <property type="term" value="F:nucleotide binding"/>
    <property type="evidence" value="ECO:0007669"/>
    <property type="project" value="UniProtKB-KW"/>
</dbReference>
<evidence type="ECO:0000256" key="9">
    <source>
        <dbReference type="ARBA" id="ARBA00022801"/>
    </source>
</evidence>
<comment type="catalytic activity">
    <reaction evidence="1">
        <text>a ribonucleoside 3'-phosphate + H2O = a ribonucleoside + phosphate</text>
        <dbReference type="Rhea" id="RHEA:10144"/>
        <dbReference type="ChEBI" id="CHEBI:13197"/>
        <dbReference type="ChEBI" id="CHEBI:15377"/>
        <dbReference type="ChEBI" id="CHEBI:18254"/>
        <dbReference type="ChEBI" id="CHEBI:43474"/>
        <dbReference type="EC" id="3.1.3.6"/>
    </reaction>
</comment>
<feature type="region of interest" description="Disordered" evidence="12">
    <location>
        <begin position="23"/>
        <end position="66"/>
    </location>
</feature>
<protein>
    <submittedName>
        <fullName evidence="15">Bifunctional 2',3'-cyclic-nucleotide 2'-phosphodiesterase/3'-nucleotidase</fullName>
    </submittedName>
</protein>
<dbReference type="GO" id="GO:0030288">
    <property type="term" value="C:outer membrane-bounded periplasmic space"/>
    <property type="evidence" value="ECO:0007669"/>
    <property type="project" value="TreeGrafter"/>
</dbReference>
<evidence type="ECO:0000256" key="3">
    <source>
        <dbReference type="ARBA" id="ARBA00001968"/>
    </source>
</evidence>
<dbReference type="InterPro" id="IPR004843">
    <property type="entry name" value="Calcineurin-like_PHP"/>
</dbReference>
<feature type="compositionally biased region" description="Basic and acidic residues" evidence="12">
    <location>
        <begin position="24"/>
        <end position="64"/>
    </location>
</feature>
<dbReference type="SUPFAM" id="SSF56300">
    <property type="entry name" value="Metallo-dependent phosphatases"/>
    <property type="match status" value="1"/>
</dbReference>
<dbReference type="CDD" id="cd07410">
    <property type="entry name" value="MPP_CpdB_N"/>
    <property type="match status" value="1"/>
</dbReference>
<keyword evidence="6" id="KW-0479">Metal-binding</keyword>
<keyword evidence="10" id="KW-0511">Multifunctional enzyme</keyword>
<keyword evidence="7" id="KW-0732">Signal</keyword>
<dbReference type="GO" id="GO:0008254">
    <property type="term" value="F:3'-nucleotidase activity"/>
    <property type="evidence" value="ECO:0007669"/>
    <property type="project" value="UniProtKB-EC"/>
</dbReference>
<dbReference type="Proteomes" id="UP000310249">
    <property type="component" value="Unassembled WGS sequence"/>
</dbReference>
<dbReference type="InterPro" id="IPR006179">
    <property type="entry name" value="5_nucleotidase/apyrase"/>
</dbReference>
<dbReference type="PANTHER" id="PTHR11575">
    <property type="entry name" value="5'-NUCLEOTIDASE-RELATED"/>
    <property type="match status" value="1"/>
</dbReference>
<evidence type="ECO:0000256" key="4">
    <source>
        <dbReference type="ARBA" id="ARBA00004196"/>
    </source>
</evidence>
<dbReference type="AlphaFoldDB" id="A0A5S3WLR8"/>
<accession>A0A5S3WLR8</accession>
<evidence type="ECO:0000256" key="2">
    <source>
        <dbReference type="ARBA" id="ARBA00001730"/>
    </source>
</evidence>
<comment type="caution">
    <text evidence="15">The sequence shown here is derived from an EMBL/GenBank/DDBJ whole genome shotgun (WGS) entry which is preliminary data.</text>
</comment>
<dbReference type="SUPFAM" id="SSF55816">
    <property type="entry name" value="5'-nucleotidase (syn. UDP-sugar hydrolase), C-terminal domain"/>
    <property type="match status" value="1"/>
</dbReference>
<dbReference type="PROSITE" id="PS00785">
    <property type="entry name" value="5_NUCLEOTIDASE_1"/>
    <property type="match status" value="1"/>
</dbReference>
<evidence type="ECO:0000256" key="1">
    <source>
        <dbReference type="ARBA" id="ARBA00000527"/>
    </source>
</evidence>
<dbReference type="PROSITE" id="PS00786">
    <property type="entry name" value="5_NUCLEOTIDASE_2"/>
    <property type="match status" value="1"/>
</dbReference>
<reference evidence="16" key="2">
    <citation type="submission" date="2019-06" db="EMBL/GenBank/DDBJ databases">
        <title>Co-occurence of chitin degradation, pigmentation and bioactivity in marine Pseudoalteromonas.</title>
        <authorList>
            <person name="Sonnenschein E.C."/>
            <person name="Bech P.K."/>
        </authorList>
    </citation>
    <scope>NUCLEOTIDE SEQUENCE [LARGE SCALE GENOMIC DNA]</scope>
    <source>
        <strain evidence="16">S2676</strain>
    </source>
</reference>
<dbReference type="EMBL" id="PNCI01000021">
    <property type="protein sequence ID" value="TMP28818.1"/>
    <property type="molecule type" value="Genomic_DNA"/>
</dbReference>
<dbReference type="InterPro" id="IPR041827">
    <property type="entry name" value="CpdB_N"/>
</dbReference>